<accession>A0A2S4LAY7</accession>
<sequence length="366" mass="40720">MPDSPKDSADGPPPVASRGSGEGTRDGPSGDLDELRDKIYLDAHYITERYCDDGRSIDEFEHRLHTMWYTCYQVAMHLSCSSAEPEKLAFELFQTRGLGRLTRLAQSNDGSFETAELAGGVLWEDLPFFVTDMTDLWVDNCATMSAAQRLNFSYFLARLASTGLDNDGLCRIALVLFRDTFEAVRPLGSLGEPANTTDSPDKDLSIAALLPAACIWMRKACNKIFQLSDASWNNCSVTIGQGGATFTESALGQKSKSSAGFSPWRWLYWLKRLQEISDEATQAGETKLVHHASDAICLMLSVVDTRESLVLRELKAIPDLVKHQDRYSDMTKFIEWLQSLDMYELAKWDVSGLVLSLDDPARLDTA</sequence>
<dbReference type="OrthoDB" id="5403091at2759"/>
<name>A0A2S4LAY7_9HYPO</name>
<evidence type="ECO:0000256" key="1">
    <source>
        <dbReference type="SAM" id="MobiDB-lite"/>
    </source>
</evidence>
<dbReference type="InterPro" id="IPR022085">
    <property type="entry name" value="OpdG"/>
</dbReference>
<organism evidence="2 3">
    <name type="scientific">Tolypocladium paradoxum</name>
    <dbReference type="NCBI Taxonomy" id="94208"/>
    <lineage>
        <taxon>Eukaryota</taxon>
        <taxon>Fungi</taxon>
        <taxon>Dikarya</taxon>
        <taxon>Ascomycota</taxon>
        <taxon>Pezizomycotina</taxon>
        <taxon>Sordariomycetes</taxon>
        <taxon>Hypocreomycetidae</taxon>
        <taxon>Hypocreales</taxon>
        <taxon>Ophiocordycipitaceae</taxon>
        <taxon>Tolypocladium</taxon>
    </lineage>
</organism>
<dbReference type="Pfam" id="PF12311">
    <property type="entry name" value="DUF3632"/>
    <property type="match status" value="1"/>
</dbReference>
<dbReference type="PANTHER" id="PTHR38797:SF7">
    <property type="entry name" value="TRANSCRIPTION FACTOR DOMAIN-CONTAINING PROTEIN"/>
    <property type="match status" value="1"/>
</dbReference>
<keyword evidence="3" id="KW-1185">Reference proteome</keyword>
<dbReference type="PANTHER" id="PTHR38797">
    <property type="entry name" value="NUCLEAR PORE COMPLEX PROTEIN NUP85-RELATED"/>
    <property type="match status" value="1"/>
</dbReference>
<feature type="region of interest" description="Disordered" evidence="1">
    <location>
        <begin position="1"/>
        <end position="33"/>
    </location>
</feature>
<dbReference type="AlphaFoldDB" id="A0A2S4LAY7"/>
<gene>
    <name evidence="2" type="ORF">TPAR_00209</name>
</gene>
<proteinExistence type="predicted"/>
<dbReference type="InterPro" id="IPR053204">
    <property type="entry name" value="Oxopyrrolidines_Biosynth-assoc"/>
</dbReference>
<evidence type="ECO:0000313" key="3">
    <source>
        <dbReference type="Proteomes" id="UP000237481"/>
    </source>
</evidence>
<protein>
    <submittedName>
        <fullName evidence="2">Uncharacterized protein</fullName>
    </submittedName>
</protein>
<reference evidence="2 3" key="1">
    <citation type="submission" date="2018-01" db="EMBL/GenBank/DDBJ databases">
        <title>Harnessing the power of phylogenomics to disentangle the directionality and signatures of interkingdom host jumping in the parasitic fungal genus Tolypocladium.</title>
        <authorList>
            <person name="Quandt C.A."/>
            <person name="Patterson W."/>
            <person name="Spatafora J.W."/>
        </authorList>
    </citation>
    <scope>NUCLEOTIDE SEQUENCE [LARGE SCALE GENOMIC DNA]</scope>
    <source>
        <strain evidence="2 3">NRBC 100945</strain>
    </source>
</reference>
<dbReference type="Proteomes" id="UP000237481">
    <property type="component" value="Unassembled WGS sequence"/>
</dbReference>
<dbReference type="EMBL" id="PKSG01000028">
    <property type="protein sequence ID" value="POR39605.1"/>
    <property type="molecule type" value="Genomic_DNA"/>
</dbReference>
<evidence type="ECO:0000313" key="2">
    <source>
        <dbReference type="EMBL" id="POR39605.1"/>
    </source>
</evidence>
<comment type="caution">
    <text evidence="2">The sequence shown here is derived from an EMBL/GenBank/DDBJ whole genome shotgun (WGS) entry which is preliminary data.</text>
</comment>